<reference evidence="2 3" key="1">
    <citation type="submission" date="2015-04" db="EMBL/GenBank/DDBJ databases">
        <title>The draft genome sequence of Erythrobacr gangjinensis K7-2.</title>
        <authorList>
            <person name="Zhuang L."/>
            <person name="Liu Y."/>
            <person name="Shao Z."/>
        </authorList>
    </citation>
    <scope>NUCLEOTIDE SEQUENCE [LARGE SCALE GENOMIC DNA]</scope>
    <source>
        <strain evidence="2 3">K7-2</strain>
    </source>
</reference>
<dbReference type="InterPro" id="IPR018389">
    <property type="entry name" value="DctP_fam"/>
</dbReference>
<proteinExistence type="predicted"/>
<dbReference type="NCBIfam" id="NF037995">
    <property type="entry name" value="TRAP_S1"/>
    <property type="match status" value="1"/>
</dbReference>
<dbReference type="GO" id="GO:0055085">
    <property type="term" value="P:transmembrane transport"/>
    <property type="evidence" value="ECO:0007669"/>
    <property type="project" value="InterPro"/>
</dbReference>
<dbReference type="GO" id="GO:0030288">
    <property type="term" value="C:outer membrane-bounded periplasmic space"/>
    <property type="evidence" value="ECO:0007669"/>
    <property type="project" value="InterPro"/>
</dbReference>
<protein>
    <submittedName>
        <fullName evidence="2">C4-dicarboxylate ABC transporter</fullName>
    </submittedName>
</protein>
<evidence type="ECO:0000313" key="3">
    <source>
        <dbReference type="Proteomes" id="UP000053070"/>
    </source>
</evidence>
<dbReference type="STRING" id="502682.BMF35_a0066"/>
<dbReference type="PROSITE" id="PS51318">
    <property type="entry name" value="TAT"/>
    <property type="match status" value="1"/>
</dbReference>
<dbReference type="EMBL" id="LBHC01000001">
    <property type="protein sequence ID" value="KLE33358.1"/>
    <property type="molecule type" value="Genomic_DNA"/>
</dbReference>
<gene>
    <name evidence="2" type="ORF">AAW01_05325</name>
</gene>
<accession>A0A0G9MVP8</accession>
<dbReference type="Pfam" id="PF03480">
    <property type="entry name" value="DctP"/>
    <property type="match status" value="1"/>
</dbReference>
<dbReference type="Proteomes" id="UP000053070">
    <property type="component" value="Unassembled WGS sequence"/>
</dbReference>
<keyword evidence="3" id="KW-1185">Reference proteome</keyword>
<dbReference type="OrthoDB" id="8673861at2"/>
<dbReference type="PATRIC" id="fig|502682.8.peg.1091"/>
<dbReference type="InterPro" id="IPR006311">
    <property type="entry name" value="TAT_signal"/>
</dbReference>
<name>A0A0G9MVP8_9SPHN</name>
<dbReference type="GO" id="GO:0030246">
    <property type="term" value="F:carbohydrate binding"/>
    <property type="evidence" value="ECO:0007669"/>
    <property type="project" value="TreeGrafter"/>
</dbReference>
<dbReference type="AlphaFoldDB" id="A0A0G9MVP8"/>
<evidence type="ECO:0000256" key="1">
    <source>
        <dbReference type="ARBA" id="ARBA00022729"/>
    </source>
</evidence>
<dbReference type="NCBIfam" id="TIGR00787">
    <property type="entry name" value="dctP"/>
    <property type="match status" value="1"/>
</dbReference>
<keyword evidence="1" id="KW-0732">Signal</keyword>
<dbReference type="InterPro" id="IPR038404">
    <property type="entry name" value="TRAP_DctP_sf"/>
</dbReference>
<sequence length="331" mass="36203">MSCTRRRAIQGMGAAGAMLAAGCASRDARLLRAVDTHPDGYPTVEAVKHMGELLAQRSGGRLAIEHYAGGVLGQERDALEITIFGGIDLNRVNLAPLNPIVPETVVPGLPFLFSSTQHMRSAMDGEPGRRILDALEPHGLIGLCFYDSGGRSFYTTERLIEEPEDLAGLKIRVQSSDLFVEMVSALGGNPTPMDFGEVYQGLMQGTVDGAENNWPSYESTRHFEVAPYYSETRHVMAPEILTMSAISWDRLSEDDRALIRQCAQDSVPYMRGLWDAKVEQSRAAVVASGVRVANPEISAFQQRVQPVWDRFVATPDMRALVADIQALDPAL</sequence>
<evidence type="ECO:0000313" key="2">
    <source>
        <dbReference type="EMBL" id="KLE33358.1"/>
    </source>
</evidence>
<dbReference type="PANTHER" id="PTHR33376">
    <property type="match status" value="1"/>
</dbReference>
<dbReference type="CDD" id="cd13671">
    <property type="entry name" value="PBP2_TRAP_SBP_like_3"/>
    <property type="match status" value="1"/>
</dbReference>
<dbReference type="PIRSF" id="PIRSF006470">
    <property type="entry name" value="DctB"/>
    <property type="match status" value="1"/>
</dbReference>
<dbReference type="Gene3D" id="3.40.190.170">
    <property type="entry name" value="Bacterial extracellular solute-binding protein, family 7"/>
    <property type="match status" value="1"/>
</dbReference>
<dbReference type="PANTHER" id="PTHR33376:SF2">
    <property type="entry name" value="DICARBOXYLATE-BINDING PERIPLASMIC PROTEIN"/>
    <property type="match status" value="1"/>
</dbReference>
<dbReference type="PROSITE" id="PS51257">
    <property type="entry name" value="PROKAR_LIPOPROTEIN"/>
    <property type="match status" value="1"/>
</dbReference>
<organism evidence="2 3">
    <name type="scientific">Aurantiacibacter gangjinensis</name>
    <dbReference type="NCBI Taxonomy" id="502682"/>
    <lineage>
        <taxon>Bacteria</taxon>
        <taxon>Pseudomonadati</taxon>
        <taxon>Pseudomonadota</taxon>
        <taxon>Alphaproteobacteria</taxon>
        <taxon>Sphingomonadales</taxon>
        <taxon>Erythrobacteraceae</taxon>
        <taxon>Aurantiacibacter</taxon>
    </lineage>
</organism>
<comment type="caution">
    <text evidence="2">The sequence shown here is derived from an EMBL/GenBank/DDBJ whole genome shotgun (WGS) entry which is preliminary data.</text>
</comment>
<dbReference type="InterPro" id="IPR004682">
    <property type="entry name" value="TRAP_DctP"/>
</dbReference>